<name>A0AAE0XSQ3_9GAST</name>
<dbReference type="AlphaFoldDB" id="A0AAE0XSQ3"/>
<evidence type="ECO:0000313" key="2">
    <source>
        <dbReference type="EMBL" id="KAK3708716.1"/>
    </source>
</evidence>
<dbReference type="Proteomes" id="UP001283361">
    <property type="component" value="Unassembled WGS sequence"/>
</dbReference>
<evidence type="ECO:0000313" key="3">
    <source>
        <dbReference type="Proteomes" id="UP001283361"/>
    </source>
</evidence>
<sequence length="229" mass="24867">MAFSGHWSLNTILDTGPARGILLNIQVILCFIWLTSGQRSASPRALLGLSELSKIVKADQLRPLTENRQREAAVGCRLNSRWADLRESSEAKLLISISRACVLFIDKSLRGGKLLESHPTDKSLRGGKLLASHPTDKSLRGGKLLESHPTDKSLRGGKLLASHPTDKSLRGGKLLESHPTDKSLRGGKLLESHPTDKSLRGGKLLASHPTDKSLRAGKLLASHPTYKSL</sequence>
<gene>
    <name evidence="2" type="ORF">RRG08_010867</name>
</gene>
<accession>A0AAE0XSQ3</accession>
<protein>
    <submittedName>
        <fullName evidence="2">Uncharacterized protein</fullName>
    </submittedName>
</protein>
<comment type="caution">
    <text evidence="2">The sequence shown here is derived from an EMBL/GenBank/DDBJ whole genome shotgun (WGS) entry which is preliminary data.</text>
</comment>
<proteinExistence type="predicted"/>
<feature type="region of interest" description="Disordered" evidence="1">
    <location>
        <begin position="116"/>
        <end position="210"/>
    </location>
</feature>
<feature type="compositionally biased region" description="Basic and acidic residues" evidence="1">
    <location>
        <begin position="164"/>
        <end position="199"/>
    </location>
</feature>
<dbReference type="EMBL" id="JAWDGP010007688">
    <property type="protein sequence ID" value="KAK3708716.1"/>
    <property type="molecule type" value="Genomic_DNA"/>
</dbReference>
<reference evidence="2" key="1">
    <citation type="journal article" date="2023" name="G3 (Bethesda)">
        <title>A reference genome for the long-term kleptoplast-retaining sea slug Elysia crispata morphotype clarki.</title>
        <authorList>
            <person name="Eastman K.E."/>
            <person name="Pendleton A.L."/>
            <person name="Shaikh M.A."/>
            <person name="Suttiyut T."/>
            <person name="Ogas R."/>
            <person name="Tomko P."/>
            <person name="Gavelis G."/>
            <person name="Widhalm J.R."/>
            <person name="Wisecaver J.H."/>
        </authorList>
    </citation>
    <scope>NUCLEOTIDE SEQUENCE</scope>
    <source>
        <strain evidence="2">ECLA1</strain>
    </source>
</reference>
<feature type="compositionally biased region" description="Basic and acidic residues" evidence="1">
    <location>
        <begin position="134"/>
        <end position="154"/>
    </location>
</feature>
<organism evidence="2 3">
    <name type="scientific">Elysia crispata</name>
    <name type="common">lettuce slug</name>
    <dbReference type="NCBI Taxonomy" id="231223"/>
    <lineage>
        <taxon>Eukaryota</taxon>
        <taxon>Metazoa</taxon>
        <taxon>Spiralia</taxon>
        <taxon>Lophotrochozoa</taxon>
        <taxon>Mollusca</taxon>
        <taxon>Gastropoda</taxon>
        <taxon>Heterobranchia</taxon>
        <taxon>Euthyneura</taxon>
        <taxon>Panpulmonata</taxon>
        <taxon>Sacoglossa</taxon>
        <taxon>Placobranchoidea</taxon>
        <taxon>Plakobranchidae</taxon>
        <taxon>Elysia</taxon>
    </lineage>
</organism>
<keyword evidence="3" id="KW-1185">Reference proteome</keyword>
<evidence type="ECO:0000256" key="1">
    <source>
        <dbReference type="SAM" id="MobiDB-lite"/>
    </source>
</evidence>